<dbReference type="InterPro" id="IPR006139">
    <property type="entry name" value="D-isomer_2_OHA_DH_cat_dom"/>
</dbReference>
<sequence length="326" mass="36722">MMKKTKEGTGLKIVSSLQPEKDLQDKIKNTFPDAAFEFYESMEQAEGALSQAEIFITYGEDLTAAHIESAKKLKWIMVMSAGLELMPLKECEERGILITNARGVHSIPMAEFALGMMLMHEKKAKKLIVNEENEVWDRNIQMGELRGKTMLILGTGAIGSEIARLGKAFGLKTWGINRSGSPVPHIDSLFSLEELDILLPEADFLISVLPSTGETRHLLRMEHFRRMKNSAVFINLGRGDVAGEEILLDVMQKRLISHAYLDVFETEPLEKGHPFWKLDNITVTPHLSSRSAMYLPRSFEIFAHNLHTYIQSGNDYVNKIDPGKGY</sequence>
<evidence type="ECO:0000256" key="4">
    <source>
        <dbReference type="RuleBase" id="RU003719"/>
    </source>
</evidence>
<dbReference type="Pfam" id="PF02826">
    <property type="entry name" value="2-Hacid_dh_C"/>
    <property type="match status" value="1"/>
</dbReference>
<feature type="domain" description="D-isomer specific 2-hydroxyacid dehydrogenase NAD-binding" evidence="6">
    <location>
        <begin position="114"/>
        <end position="288"/>
    </location>
</feature>
<dbReference type="GO" id="GO:0051287">
    <property type="term" value="F:NAD binding"/>
    <property type="evidence" value="ECO:0007669"/>
    <property type="project" value="InterPro"/>
</dbReference>
<dbReference type="PANTHER" id="PTHR43333:SF1">
    <property type="entry name" value="D-ISOMER SPECIFIC 2-HYDROXYACID DEHYDROGENASE NAD-BINDING DOMAIN-CONTAINING PROTEIN"/>
    <property type="match status" value="1"/>
</dbReference>
<dbReference type="AlphaFoldDB" id="A0A5D4S9C0"/>
<dbReference type="InterPro" id="IPR036291">
    <property type="entry name" value="NAD(P)-bd_dom_sf"/>
</dbReference>
<dbReference type="Pfam" id="PF00389">
    <property type="entry name" value="2-Hacid_dh"/>
    <property type="match status" value="1"/>
</dbReference>
<keyword evidence="2 4" id="KW-0560">Oxidoreductase</keyword>
<dbReference type="GO" id="GO:0016616">
    <property type="term" value="F:oxidoreductase activity, acting on the CH-OH group of donors, NAD or NADP as acceptor"/>
    <property type="evidence" value="ECO:0007669"/>
    <property type="project" value="InterPro"/>
</dbReference>
<protein>
    <submittedName>
        <fullName evidence="7">D-2-hydroxyacid dehydrogenase</fullName>
    </submittedName>
</protein>
<comment type="similarity">
    <text evidence="1 4">Belongs to the D-isomer specific 2-hydroxyacid dehydrogenase family.</text>
</comment>
<evidence type="ECO:0000259" key="6">
    <source>
        <dbReference type="Pfam" id="PF02826"/>
    </source>
</evidence>
<evidence type="ECO:0000259" key="5">
    <source>
        <dbReference type="Pfam" id="PF00389"/>
    </source>
</evidence>
<reference evidence="7 8" key="1">
    <citation type="submission" date="2019-08" db="EMBL/GenBank/DDBJ databases">
        <title>Bacillus genomes from the desert of Cuatro Cienegas, Coahuila.</title>
        <authorList>
            <person name="Olmedo-Alvarez G."/>
        </authorList>
    </citation>
    <scope>NUCLEOTIDE SEQUENCE [LARGE SCALE GENOMIC DNA]</scope>
    <source>
        <strain evidence="7 8">CH37_1T</strain>
    </source>
</reference>
<dbReference type="SUPFAM" id="SSF52283">
    <property type="entry name" value="Formate/glycerate dehydrogenase catalytic domain-like"/>
    <property type="match status" value="1"/>
</dbReference>
<evidence type="ECO:0000256" key="3">
    <source>
        <dbReference type="ARBA" id="ARBA00023027"/>
    </source>
</evidence>
<comment type="caution">
    <text evidence="7">The sequence shown here is derived from an EMBL/GenBank/DDBJ whole genome shotgun (WGS) entry which is preliminary data.</text>
</comment>
<dbReference type="InterPro" id="IPR006140">
    <property type="entry name" value="D-isomer_DH_NAD-bd"/>
</dbReference>
<accession>A0A5D4S9C0</accession>
<gene>
    <name evidence="7" type="ORF">FZD47_22645</name>
</gene>
<dbReference type="CDD" id="cd05300">
    <property type="entry name" value="2-Hacid_dh_1"/>
    <property type="match status" value="1"/>
</dbReference>
<dbReference type="PANTHER" id="PTHR43333">
    <property type="entry name" value="2-HACID_DH_C DOMAIN-CONTAINING PROTEIN"/>
    <property type="match status" value="1"/>
</dbReference>
<keyword evidence="3" id="KW-0520">NAD</keyword>
<dbReference type="Proteomes" id="UP000323732">
    <property type="component" value="Unassembled WGS sequence"/>
</dbReference>
<proteinExistence type="inferred from homology"/>
<name>A0A5D4S9C0_9BACI</name>
<organism evidence="7 8">
    <name type="scientific">Bacillus infantis</name>
    <dbReference type="NCBI Taxonomy" id="324767"/>
    <lineage>
        <taxon>Bacteria</taxon>
        <taxon>Bacillati</taxon>
        <taxon>Bacillota</taxon>
        <taxon>Bacilli</taxon>
        <taxon>Bacillales</taxon>
        <taxon>Bacillaceae</taxon>
        <taxon>Bacillus</taxon>
    </lineage>
</organism>
<dbReference type="EMBL" id="VTES01000008">
    <property type="protein sequence ID" value="TYS59499.1"/>
    <property type="molecule type" value="Genomic_DNA"/>
</dbReference>
<dbReference type="SUPFAM" id="SSF51735">
    <property type="entry name" value="NAD(P)-binding Rossmann-fold domains"/>
    <property type="match status" value="1"/>
</dbReference>
<evidence type="ECO:0000313" key="8">
    <source>
        <dbReference type="Proteomes" id="UP000323732"/>
    </source>
</evidence>
<dbReference type="Gene3D" id="3.40.50.720">
    <property type="entry name" value="NAD(P)-binding Rossmann-like Domain"/>
    <property type="match status" value="2"/>
</dbReference>
<feature type="domain" description="D-isomer specific 2-hydroxyacid dehydrogenase catalytic" evidence="5">
    <location>
        <begin position="36"/>
        <end position="313"/>
    </location>
</feature>
<evidence type="ECO:0000313" key="7">
    <source>
        <dbReference type="EMBL" id="TYS59499.1"/>
    </source>
</evidence>
<evidence type="ECO:0000256" key="1">
    <source>
        <dbReference type="ARBA" id="ARBA00005854"/>
    </source>
</evidence>
<evidence type="ECO:0000256" key="2">
    <source>
        <dbReference type="ARBA" id="ARBA00023002"/>
    </source>
</evidence>